<dbReference type="Proteomes" id="UP001501468">
    <property type="component" value="Unassembled WGS sequence"/>
</dbReference>
<name>A0ABP7EMU7_9MICO</name>
<evidence type="ECO:0000313" key="3">
    <source>
        <dbReference type="Proteomes" id="UP001501468"/>
    </source>
</evidence>
<keyword evidence="1" id="KW-0472">Membrane</keyword>
<dbReference type="EMBL" id="BAABDC010000013">
    <property type="protein sequence ID" value="GAA3721329.1"/>
    <property type="molecule type" value="Genomic_DNA"/>
</dbReference>
<keyword evidence="3" id="KW-1185">Reference proteome</keyword>
<sequence length="585" mass="65142">MTDSSASDLGHPLAAYADHFAPRHAAHASDYFDTLVSLSGVDELENARLVGELRELERAASSYRSARNARVAALVIGALLALGATVVALTVQHRALLLLVPAVLVSAVLATKVRADLARVNALLGDAECERDARRDMAWKQTEPLNRLHSWGVARLLLERTFPDMRLDPYVTASRVADLQTAYGFDPQLGDATSVTVAQSGSFRDNPFVAVRFLRHWMGSRAYNGSLHIQWTEQVRTSEGQWVTQSRSETLTASVTKPFPEYDEHVAFVYGHESVPGLSFSRTSTWLSGRNESRFADWRKDRKVKKVERLARRDLVTGRGQLTVMANREFEALFHAVDRTNEIDFRLLFTPLAQQEMVSLLNDRQFGYGDDFGFTKRGSLNILEPAHLLRAGLEDNPRLFWRYDVADARRRFLSFHADYFKALYFSLAPLLAIPLYRERRTIPMALAGVPSSSWWEHERVANTFGEAAFHHSASVTRNVLKTSAVQVNPSVHAVDVTAYGYQGFSRVDHVSVRGGDGNLHSVPVPWTEYLGVHRTRRMLVGAAADPQAAGPADHQLARNWDDAVRQYGADPAAAIGRDSLVGVLL</sequence>
<organism evidence="2 3">
    <name type="scientific">Terrabacter ginsenosidimutans</name>
    <dbReference type="NCBI Taxonomy" id="490575"/>
    <lineage>
        <taxon>Bacteria</taxon>
        <taxon>Bacillati</taxon>
        <taxon>Actinomycetota</taxon>
        <taxon>Actinomycetes</taxon>
        <taxon>Micrococcales</taxon>
        <taxon>Intrasporangiaceae</taxon>
        <taxon>Terrabacter</taxon>
    </lineage>
</organism>
<reference evidence="3" key="1">
    <citation type="journal article" date="2019" name="Int. J. Syst. Evol. Microbiol.">
        <title>The Global Catalogue of Microorganisms (GCM) 10K type strain sequencing project: providing services to taxonomists for standard genome sequencing and annotation.</title>
        <authorList>
            <consortium name="The Broad Institute Genomics Platform"/>
            <consortium name="The Broad Institute Genome Sequencing Center for Infectious Disease"/>
            <person name="Wu L."/>
            <person name="Ma J."/>
        </authorList>
    </citation>
    <scope>NUCLEOTIDE SEQUENCE [LARGE SCALE GENOMIC DNA]</scope>
    <source>
        <strain evidence="3">JCM 17125</strain>
    </source>
</reference>
<keyword evidence="1" id="KW-1133">Transmembrane helix</keyword>
<dbReference type="RefSeq" id="WP_344951642.1">
    <property type="nucleotide sequence ID" value="NZ_BAABDC010000013.1"/>
</dbReference>
<comment type="caution">
    <text evidence="2">The sequence shown here is derived from an EMBL/GenBank/DDBJ whole genome shotgun (WGS) entry which is preliminary data.</text>
</comment>
<evidence type="ECO:0000256" key="1">
    <source>
        <dbReference type="SAM" id="Phobius"/>
    </source>
</evidence>
<dbReference type="NCBIfam" id="NF046000">
    <property type="entry name" value="MAG1210_fam"/>
    <property type="match status" value="1"/>
</dbReference>
<accession>A0ABP7EMU7</accession>
<gene>
    <name evidence="2" type="ORF">GCM10022399_42110</name>
</gene>
<keyword evidence="1" id="KW-0812">Transmembrane</keyword>
<protein>
    <submittedName>
        <fullName evidence="2">Uncharacterized protein</fullName>
    </submittedName>
</protein>
<proteinExistence type="predicted"/>
<evidence type="ECO:0000313" key="2">
    <source>
        <dbReference type="EMBL" id="GAA3721329.1"/>
    </source>
</evidence>
<feature type="transmembrane region" description="Helical" evidence="1">
    <location>
        <begin position="71"/>
        <end position="89"/>
    </location>
</feature>